<proteinExistence type="predicted"/>
<organism evidence="2 3">
    <name type="scientific">Hapsidospora chrysogenum (strain ATCC 11550 / CBS 779.69 / DSM 880 / IAM 14645 / JCM 23072 / IMI 49137)</name>
    <name type="common">Acremonium chrysogenum</name>
    <dbReference type="NCBI Taxonomy" id="857340"/>
    <lineage>
        <taxon>Eukaryota</taxon>
        <taxon>Fungi</taxon>
        <taxon>Dikarya</taxon>
        <taxon>Ascomycota</taxon>
        <taxon>Pezizomycotina</taxon>
        <taxon>Sordariomycetes</taxon>
        <taxon>Hypocreomycetidae</taxon>
        <taxon>Hypocreales</taxon>
        <taxon>Bionectriaceae</taxon>
        <taxon>Hapsidospora</taxon>
    </lineage>
</organism>
<evidence type="ECO:0000256" key="1">
    <source>
        <dbReference type="SAM" id="MobiDB-lite"/>
    </source>
</evidence>
<dbReference type="EMBL" id="JPKY01000217">
    <property type="protein sequence ID" value="KFH40390.1"/>
    <property type="molecule type" value="Genomic_DNA"/>
</dbReference>
<sequence>MASFDALPPAVFRRICDTVAARSPRSALPAYATVSRTWQRAFERHTFHSLYLSSARLDQLGDVVTSERQGYVLVMTLHVALAPYHRTQRDDPETVEDGNRATRVLTSTIQDFFGTLSRWRPADGPPEGIHLELLVESPSDDAGGGSLYQSYSRRSRSPSTTRRARSAVVRIDIPGHALPQTPLVSALTCSGRHMELSSVLFLLSRLPRLRLLDTEVEHDTTEDRDIEQRREFVLGLSHYAPNVTDLRLRRPMNSCGGSQKAPSKEARSLFHTLLLNRASALRSVHEVVLLAGRAVRYMPSATNVRVRQYVLTGVGLEQIVVQYEADETTAKIYFDGIEPVPSTIEAWRTSVWAVRGVELEVNVQ</sequence>
<evidence type="ECO:0000313" key="3">
    <source>
        <dbReference type="Proteomes" id="UP000029964"/>
    </source>
</evidence>
<gene>
    <name evidence="2" type="ORF">ACRE_089470</name>
</gene>
<dbReference type="Proteomes" id="UP000029964">
    <property type="component" value="Unassembled WGS sequence"/>
</dbReference>
<accession>A0A086STF8</accession>
<feature type="region of interest" description="Disordered" evidence="1">
    <location>
        <begin position="135"/>
        <end position="165"/>
    </location>
</feature>
<comment type="caution">
    <text evidence="2">The sequence shown here is derived from an EMBL/GenBank/DDBJ whole genome shotgun (WGS) entry which is preliminary data.</text>
</comment>
<evidence type="ECO:0008006" key="4">
    <source>
        <dbReference type="Google" id="ProtNLM"/>
    </source>
</evidence>
<protein>
    <recommendedName>
        <fullName evidence="4">F-box domain-containing protein</fullName>
    </recommendedName>
</protein>
<keyword evidence="3" id="KW-1185">Reference proteome</keyword>
<evidence type="ECO:0000313" key="2">
    <source>
        <dbReference type="EMBL" id="KFH40390.1"/>
    </source>
</evidence>
<reference evidence="3" key="1">
    <citation type="journal article" date="2014" name="Genome Announc.">
        <title>Genome sequence and annotation of Acremonium chrysogenum, producer of the beta-lactam antibiotic cephalosporin C.</title>
        <authorList>
            <person name="Terfehr D."/>
            <person name="Dahlmann T.A."/>
            <person name="Specht T."/>
            <person name="Zadra I."/>
            <person name="Kuernsteiner H."/>
            <person name="Kueck U."/>
        </authorList>
    </citation>
    <scope>NUCLEOTIDE SEQUENCE [LARGE SCALE GENOMIC DNA]</scope>
    <source>
        <strain evidence="3">ATCC 11550 / CBS 779.69 / DSM 880 / IAM 14645 / JCM 23072 / IMI 49137</strain>
    </source>
</reference>
<name>A0A086STF8_HAPC1</name>
<dbReference type="HOGENOM" id="CLU_760676_0_0_1"/>
<dbReference type="AlphaFoldDB" id="A0A086STF8"/>
<dbReference type="OrthoDB" id="4688861at2759"/>